<gene>
    <name evidence="7" type="ORF">M8332_05855</name>
</gene>
<name>A0ABY5C3G4_9LACO</name>
<comment type="subcellular location">
    <subcellularLocation>
        <location evidence="1">Cell envelope</location>
    </subcellularLocation>
</comment>
<evidence type="ECO:0000259" key="6">
    <source>
        <dbReference type="Pfam" id="PF00496"/>
    </source>
</evidence>
<dbReference type="Proteomes" id="UP001057532">
    <property type="component" value="Chromosome"/>
</dbReference>
<evidence type="ECO:0000256" key="1">
    <source>
        <dbReference type="ARBA" id="ARBA00004196"/>
    </source>
</evidence>
<feature type="signal peptide" evidence="5">
    <location>
        <begin position="1"/>
        <end position="31"/>
    </location>
</feature>
<sequence>MDFFRHRNLVSVALIGAAALTLTGLARPVHAADDSGSKTTLSISAKAPVNTMDSSLNTDAYGAQSLNNTMEGLYRFTGQKLKPAIAKQIAAPTNDGKRYTIDLKKTKWSNGDPVTAHDFVYAWRRIVDPKTASQYAYIYSGIKNADAIAAGKKQPSELGIKALGPYKLQIDLDHPIPFFDTLMSSSQFYPLNQKVVEKLGDQYGLSSKGMVFNGPYKLQNWKVGDTEWTDVKNDSYWNAKHVQLHKIKYYYIADPNTGLNLYDTNVLDRYQDLSGDTARQLAGSKQFKTDPSNSTSYLELNQKKIPALKNAKLRQAMALTINRNELANIILGKTGLPAHGLVPSKMSKNPETGQDFTNDPQAVADRKYTAYNPTKAKKLWQAGMQETGQKELKLTFTADNLDTTKKMAEYIQNNMETNLPGLKITISTVPFKTRLQRQASGEFDMVTSAWNADYPDPTNFLDLLTTGNSQNNGKWSNQAFDQQEKAATTTNANDPMARWQNMQAAQHILTQQQGIIPLYQYSTASVTKPGIHGFQVTPTGQYDMGAIYKK</sequence>
<dbReference type="PIRSF" id="PIRSF002741">
    <property type="entry name" value="MppA"/>
    <property type="match status" value="1"/>
</dbReference>
<evidence type="ECO:0000313" key="7">
    <source>
        <dbReference type="EMBL" id="USS93117.1"/>
    </source>
</evidence>
<dbReference type="CDD" id="cd08504">
    <property type="entry name" value="PBP2_OppA"/>
    <property type="match status" value="1"/>
</dbReference>
<dbReference type="EMBL" id="CP097478">
    <property type="protein sequence ID" value="USS93117.1"/>
    <property type="molecule type" value="Genomic_DNA"/>
</dbReference>
<dbReference type="Gene3D" id="3.10.105.10">
    <property type="entry name" value="Dipeptide-binding Protein, Domain 3"/>
    <property type="match status" value="1"/>
</dbReference>
<keyword evidence="8" id="KW-1185">Reference proteome</keyword>
<feature type="chain" id="PRO_5045306876" evidence="5">
    <location>
        <begin position="32"/>
        <end position="550"/>
    </location>
</feature>
<evidence type="ECO:0000256" key="5">
    <source>
        <dbReference type="SAM" id="SignalP"/>
    </source>
</evidence>
<dbReference type="PANTHER" id="PTHR30290:SF10">
    <property type="entry name" value="PERIPLASMIC OLIGOPEPTIDE-BINDING PROTEIN-RELATED"/>
    <property type="match status" value="1"/>
</dbReference>
<feature type="domain" description="Solute-binding protein family 5" evidence="6">
    <location>
        <begin position="80"/>
        <end position="471"/>
    </location>
</feature>
<dbReference type="Gene3D" id="3.90.76.10">
    <property type="entry name" value="Dipeptide-binding Protein, Domain 1"/>
    <property type="match status" value="1"/>
</dbReference>
<dbReference type="Pfam" id="PF00496">
    <property type="entry name" value="SBP_bac_5"/>
    <property type="match status" value="1"/>
</dbReference>
<dbReference type="InterPro" id="IPR000914">
    <property type="entry name" value="SBP_5_dom"/>
</dbReference>
<evidence type="ECO:0000256" key="2">
    <source>
        <dbReference type="ARBA" id="ARBA00005695"/>
    </source>
</evidence>
<dbReference type="SUPFAM" id="SSF53850">
    <property type="entry name" value="Periplasmic binding protein-like II"/>
    <property type="match status" value="1"/>
</dbReference>
<protein>
    <submittedName>
        <fullName evidence="7">Peptide ABC transporter substrate-binding protein</fullName>
    </submittedName>
</protein>
<organism evidence="7 8">
    <name type="scientific">Fructilactobacillus ixorae</name>
    <dbReference type="NCBI Taxonomy" id="1750535"/>
    <lineage>
        <taxon>Bacteria</taxon>
        <taxon>Bacillati</taxon>
        <taxon>Bacillota</taxon>
        <taxon>Bacilli</taxon>
        <taxon>Lactobacillales</taxon>
        <taxon>Lactobacillaceae</taxon>
        <taxon>Fructilactobacillus</taxon>
    </lineage>
</organism>
<proteinExistence type="inferred from homology"/>
<reference evidence="7" key="1">
    <citation type="submission" date="2022-05" db="EMBL/GenBank/DDBJ databases">
        <authorList>
            <person name="Oliphant S.A."/>
            <person name="Watson-Haigh N.S."/>
            <person name="Sumby K.M."/>
            <person name="Gardner J.M."/>
            <person name="Jiranek V."/>
        </authorList>
    </citation>
    <scope>NUCLEOTIDE SEQUENCE</scope>
    <source>
        <strain evidence="7">Ru20-1</strain>
    </source>
</reference>
<dbReference type="InterPro" id="IPR039424">
    <property type="entry name" value="SBP_5"/>
</dbReference>
<dbReference type="Gene3D" id="3.40.190.10">
    <property type="entry name" value="Periplasmic binding protein-like II"/>
    <property type="match status" value="1"/>
</dbReference>
<evidence type="ECO:0000256" key="4">
    <source>
        <dbReference type="ARBA" id="ARBA00022729"/>
    </source>
</evidence>
<keyword evidence="4 5" id="KW-0732">Signal</keyword>
<accession>A0ABY5C3G4</accession>
<keyword evidence="3" id="KW-0813">Transport</keyword>
<comment type="similarity">
    <text evidence="2">Belongs to the bacterial solute-binding protein 5 family.</text>
</comment>
<dbReference type="PANTHER" id="PTHR30290">
    <property type="entry name" value="PERIPLASMIC BINDING COMPONENT OF ABC TRANSPORTER"/>
    <property type="match status" value="1"/>
</dbReference>
<evidence type="ECO:0000313" key="8">
    <source>
        <dbReference type="Proteomes" id="UP001057532"/>
    </source>
</evidence>
<dbReference type="RefSeq" id="WP_252779896.1">
    <property type="nucleotide sequence ID" value="NZ_CP097478.1"/>
</dbReference>
<dbReference type="InterPro" id="IPR030678">
    <property type="entry name" value="Peptide/Ni-bd"/>
</dbReference>
<evidence type="ECO:0000256" key="3">
    <source>
        <dbReference type="ARBA" id="ARBA00022448"/>
    </source>
</evidence>